<sequence>MSGAGTTKNLVTGKKVDWYTDFYFPLLNQWAEHVRTVTSLDKLIFVEPIPNEVYSSPSLIVSAPDKH</sequence>
<evidence type="ECO:0000313" key="2">
    <source>
        <dbReference type="Proteomes" id="UP000054477"/>
    </source>
</evidence>
<keyword evidence="2" id="KW-1185">Reference proteome</keyword>
<protein>
    <submittedName>
        <fullName evidence="1">Glycoside hydrolase family 5 protein</fullName>
    </submittedName>
</protein>
<dbReference type="STRING" id="1095629.A0A0C9WX63"/>
<dbReference type="Proteomes" id="UP000054477">
    <property type="component" value="Unassembled WGS sequence"/>
</dbReference>
<dbReference type="OrthoDB" id="9971853at2759"/>
<reference evidence="2" key="2">
    <citation type="submission" date="2015-01" db="EMBL/GenBank/DDBJ databases">
        <title>Evolutionary Origins and Diversification of the Mycorrhizal Mutualists.</title>
        <authorList>
            <consortium name="DOE Joint Genome Institute"/>
            <consortium name="Mycorrhizal Genomics Consortium"/>
            <person name="Kohler A."/>
            <person name="Kuo A."/>
            <person name="Nagy L.G."/>
            <person name="Floudas D."/>
            <person name="Copeland A."/>
            <person name="Barry K.W."/>
            <person name="Cichocki N."/>
            <person name="Veneault-Fourrey C."/>
            <person name="LaButti K."/>
            <person name="Lindquist E.A."/>
            <person name="Lipzen A."/>
            <person name="Lundell T."/>
            <person name="Morin E."/>
            <person name="Murat C."/>
            <person name="Riley R."/>
            <person name="Ohm R."/>
            <person name="Sun H."/>
            <person name="Tunlid A."/>
            <person name="Henrissat B."/>
            <person name="Grigoriev I.V."/>
            <person name="Hibbett D.S."/>
            <person name="Martin F."/>
        </authorList>
    </citation>
    <scope>NUCLEOTIDE SEQUENCE [LARGE SCALE GENOMIC DNA]</scope>
    <source>
        <strain evidence="2">LaAM-08-1</strain>
    </source>
</reference>
<keyword evidence="1" id="KW-0378">Hydrolase</keyword>
<proteinExistence type="predicted"/>
<dbReference type="GO" id="GO:0016787">
    <property type="term" value="F:hydrolase activity"/>
    <property type="evidence" value="ECO:0007669"/>
    <property type="project" value="UniProtKB-KW"/>
</dbReference>
<dbReference type="HOGENOM" id="CLU_2812813_0_0_1"/>
<name>A0A0C9WX63_9AGAR</name>
<organism evidence="1 2">
    <name type="scientific">Laccaria amethystina LaAM-08-1</name>
    <dbReference type="NCBI Taxonomy" id="1095629"/>
    <lineage>
        <taxon>Eukaryota</taxon>
        <taxon>Fungi</taxon>
        <taxon>Dikarya</taxon>
        <taxon>Basidiomycota</taxon>
        <taxon>Agaricomycotina</taxon>
        <taxon>Agaricomycetes</taxon>
        <taxon>Agaricomycetidae</taxon>
        <taxon>Agaricales</taxon>
        <taxon>Agaricineae</taxon>
        <taxon>Hydnangiaceae</taxon>
        <taxon>Laccaria</taxon>
    </lineage>
</organism>
<gene>
    <name evidence="1" type="ORF">K443DRAFT_15666</name>
</gene>
<accession>A0A0C9WX63</accession>
<dbReference type="EMBL" id="KN839354">
    <property type="protein sequence ID" value="KIJ89936.1"/>
    <property type="molecule type" value="Genomic_DNA"/>
</dbReference>
<reference evidence="1 2" key="1">
    <citation type="submission" date="2014-04" db="EMBL/GenBank/DDBJ databases">
        <authorList>
            <consortium name="DOE Joint Genome Institute"/>
            <person name="Kuo A."/>
            <person name="Kohler A."/>
            <person name="Nagy L.G."/>
            <person name="Floudas D."/>
            <person name="Copeland A."/>
            <person name="Barry K.W."/>
            <person name="Cichocki N."/>
            <person name="Veneault-Fourrey C."/>
            <person name="LaButti K."/>
            <person name="Lindquist E.A."/>
            <person name="Lipzen A."/>
            <person name="Lundell T."/>
            <person name="Morin E."/>
            <person name="Murat C."/>
            <person name="Sun H."/>
            <person name="Tunlid A."/>
            <person name="Henrissat B."/>
            <person name="Grigoriev I.V."/>
            <person name="Hibbett D.S."/>
            <person name="Martin F."/>
            <person name="Nordberg H.P."/>
            <person name="Cantor M.N."/>
            <person name="Hua S.X."/>
        </authorList>
    </citation>
    <scope>NUCLEOTIDE SEQUENCE [LARGE SCALE GENOMIC DNA]</scope>
    <source>
        <strain evidence="1 2">LaAM-08-1</strain>
    </source>
</reference>
<evidence type="ECO:0000313" key="1">
    <source>
        <dbReference type="EMBL" id="KIJ89936.1"/>
    </source>
</evidence>
<dbReference type="AlphaFoldDB" id="A0A0C9WX63"/>